<proteinExistence type="predicted"/>
<dbReference type="AlphaFoldDB" id="A0A0N4VMY4"/>
<reference evidence="3" key="1">
    <citation type="submission" date="2017-02" db="UniProtKB">
        <authorList>
            <consortium name="WormBaseParasite"/>
        </authorList>
    </citation>
    <scope>IDENTIFICATION</scope>
</reference>
<sequence>MVLDYQQALKTDIPLHLFRMNFDIWHGSAEVPLCSSGYCCAECLANSEVFDTCSSYRCLNDAVLRKYELQSEIVTWRGTTNVL</sequence>
<dbReference type="Proteomes" id="UP000274131">
    <property type="component" value="Unassembled WGS sequence"/>
</dbReference>
<dbReference type="WBParaSite" id="EVEC_0001232401-mRNA-1">
    <property type="protein sequence ID" value="EVEC_0001232401-mRNA-1"/>
    <property type="gene ID" value="EVEC_0001232401"/>
</dbReference>
<evidence type="ECO:0000313" key="2">
    <source>
        <dbReference type="Proteomes" id="UP000274131"/>
    </source>
</evidence>
<organism evidence="3">
    <name type="scientific">Enterobius vermicularis</name>
    <name type="common">Human pinworm</name>
    <dbReference type="NCBI Taxonomy" id="51028"/>
    <lineage>
        <taxon>Eukaryota</taxon>
        <taxon>Metazoa</taxon>
        <taxon>Ecdysozoa</taxon>
        <taxon>Nematoda</taxon>
        <taxon>Chromadorea</taxon>
        <taxon>Rhabditida</taxon>
        <taxon>Spirurina</taxon>
        <taxon>Oxyuridomorpha</taxon>
        <taxon>Oxyuroidea</taxon>
        <taxon>Oxyuridae</taxon>
        <taxon>Enterobius</taxon>
    </lineage>
</organism>
<protein>
    <submittedName>
        <fullName evidence="3">Apple domain-containing protein</fullName>
    </submittedName>
</protein>
<dbReference type="EMBL" id="UXUI01012230">
    <property type="protein sequence ID" value="VDD96779.1"/>
    <property type="molecule type" value="Genomic_DNA"/>
</dbReference>
<name>A0A0N4VMY4_ENTVE</name>
<reference evidence="1 2" key="2">
    <citation type="submission" date="2018-10" db="EMBL/GenBank/DDBJ databases">
        <authorList>
            <consortium name="Pathogen Informatics"/>
        </authorList>
    </citation>
    <scope>NUCLEOTIDE SEQUENCE [LARGE SCALE GENOMIC DNA]</scope>
</reference>
<keyword evidence="2" id="KW-1185">Reference proteome</keyword>
<evidence type="ECO:0000313" key="3">
    <source>
        <dbReference type="WBParaSite" id="EVEC_0001232401-mRNA-1"/>
    </source>
</evidence>
<accession>A0A0N4VMY4</accession>
<evidence type="ECO:0000313" key="1">
    <source>
        <dbReference type="EMBL" id="VDD96779.1"/>
    </source>
</evidence>
<gene>
    <name evidence="1" type="ORF">EVEC_LOCUS11530</name>
</gene>